<dbReference type="Pfam" id="PF13242">
    <property type="entry name" value="Hydrolase_like"/>
    <property type="match status" value="1"/>
</dbReference>
<dbReference type="Gene3D" id="3.40.50.1000">
    <property type="entry name" value="HAD superfamily/HAD-like"/>
    <property type="match status" value="2"/>
</dbReference>
<name>A0ABQ1Y6E7_9BACL</name>
<keyword evidence="1" id="KW-0479">Metal-binding</keyword>
<evidence type="ECO:0000256" key="1">
    <source>
        <dbReference type="PIRNR" id="PIRNR000915"/>
    </source>
</evidence>
<protein>
    <recommendedName>
        <fullName evidence="1">Acid sugar phosphatase</fullName>
        <ecNumber evidence="1">3.1.3.-</ecNumber>
    </recommendedName>
</protein>
<gene>
    <name evidence="2" type="ORF">GCM10008013_06000</name>
</gene>
<dbReference type="InterPro" id="IPR036412">
    <property type="entry name" value="HAD-like_sf"/>
</dbReference>
<keyword evidence="3" id="KW-1185">Reference proteome</keyword>
<accession>A0ABQ1Y6E7</accession>
<sequence length="269" mass="29118">MQQTPLSDFSSYLFDLDGTVYVGNQVLEGAASTIEALRERMKTIMFATNTTVYTREEVQRKLAGFGIACTVDEVITALSVAGMYFRDYASGASVFPLGGEAMREEMSRSGITVTSEAGRASHVLVGLDRTFDFDKLTAAVNAVRNGALLIAANPDPFCPMEDGVIPDTWALVKAIETAGGQKVWETVGKPSRHYAAYALQKLKSAPEQCLMVGDKLETDIALGKVIGMRTALVLSGVDSRESVKRIGINPDYICSSISAILEETRLERI</sequence>
<keyword evidence="1" id="KW-0460">Magnesium</keyword>
<dbReference type="PANTHER" id="PTHR19288">
    <property type="entry name" value="4-NITROPHENYLPHOSPHATASE-RELATED"/>
    <property type="match status" value="1"/>
</dbReference>
<dbReference type="RefSeq" id="WP_188535676.1">
    <property type="nucleotide sequence ID" value="NZ_BMFT01000001.1"/>
</dbReference>
<organism evidence="2 3">
    <name type="scientific">Paenibacillus segetis</name>
    <dbReference type="NCBI Taxonomy" id="1325360"/>
    <lineage>
        <taxon>Bacteria</taxon>
        <taxon>Bacillati</taxon>
        <taxon>Bacillota</taxon>
        <taxon>Bacilli</taxon>
        <taxon>Bacillales</taxon>
        <taxon>Paenibacillaceae</taxon>
        <taxon>Paenibacillus</taxon>
    </lineage>
</organism>
<dbReference type="NCBIfam" id="TIGR01460">
    <property type="entry name" value="HAD-SF-IIA"/>
    <property type="match status" value="1"/>
</dbReference>
<dbReference type="Pfam" id="PF13344">
    <property type="entry name" value="Hydrolase_6"/>
    <property type="match status" value="1"/>
</dbReference>
<dbReference type="SUPFAM" id="SSF56784">
    <property type="entry name" value="HAD-like"/>
    <property type="match status" value="1"/>
</dbReference>
<dbReference type="InterPro" id="IPR006357">
    <property type="entry name" value="HAD-SF_hydro_IIA"/>
</dbReference>
<dbReference type="InterPro" id="IPR023214">
    <property type="entry name" value="HAD_sf"/>
</dbReference>
<comment type="caution">
    <text evidence="2">The sequence shown here is derived from an EMBL/GenBank/DDBJ whole genome shotgun (WGS) entry which is preliminary data.</text>
</comment>
<proteinExistence type="inferred from homology"/>
<comment type="similarity">
    <text evidence="1">Belongs to the HAD-like hydrolase superfamily. NagD family.</text>
</comment>
<evidence type="ECO:0000313" key="3">
    <source>
        <dbReference type="Proteomes" id="UP000659344"/>
    </source>
</evidence>
<reference evidence="3" key="1">
    <citation type="journal article" date="2019" name="Int. J. Syst. Evol. Microbiol.">
        <title>The Global Catalogue of Microorganisms (GCM) 10K type strain sequencing project: providing services to taxonomists for standard genome sequencing and annotation.</title>
        <authorList>
            <consortium name="The Broad Institute Genomics Platform"/>
            <consortium name="The Broad Institute Genome Sequencing Center for Infectious Disease"/>
            <person name="Wu L."/>
            <person name="Ma J."/>
        </authorList>
    </citation>
    <scope>NUCLEOTIDE SEQUENCE [LARGE SCALE GENOMIC DNA]</scope>
    <source>
        <strain evidence="3">CGMCC 1.12769</strain>
    </source>
</reference>
<dbReference type="PANTHER" id="PTHR19288:SF46">
    <property type="entry name" value="HALOACID DEHALOGENASE-LIKE HYDROLASE DOMAIN-CONTAINING PROTEIN 2"/>
    <property type="match status" value="1"/>
</dbReference>
<dbReference type="PIRSF" id="PIRSF000915">
    <property type="entry name" value="PGP-type_phosphatase"/>
    <property type="match status" value="1"/>
</dbReference>
<dbReference type="EC" id="3.1.3.-" evidence="1"/>
<comment type="function">
    <text evidence="1">Catalyzes the dephosphorylation of 2-6 carbon acid sugars in vitro.</text>
</comment>
<dbReference type="EMBL" id="BMFT01000001">
    <property type="protein sequence ID" value="GGH13142.1"/>
    <property type="molecule type" value="Genomic_DNA"/>
</dbReference>
<comment type="cofactor">
    <cofactor evidence="1">
        <name>Mg(2+)</name>
        <dbReference type="ChEBI" id="CHEBI:18420"/>
    </cofactor>
</comment>
<dbReference type="Proteomes" id="UP000659344">
    <property type="component" value="Unassembled WGS sequence"/>
</dbReference>
<evidence type="ECO:0000313" key="2">
    <source>
        <dbReference type="EMBL" id="GGH13142.1"/>
    </source>
</evidence>